<dbReference type="AlphaFoldDB" id="A0A4R1MM93"/>
<evidence type="ECO:0000313" key="2">
    <source>
        <dbReference type="Proteomes" id="UP000294545"/>
    </source>
</evidence>
<sequence>MYKRKRKLAYKRLAFAFVLMLLIFSDVFNFSFFHWGVQNFKGYNNASNAYYVSVTVQQSHIYYNEEKISFDLFQEKLLSLDKKRVVIYLMDYGAYSDKFIKVHKFINDNGYKTVVSQKIPNISYRY</sequence>
<accession>A0A4R1MM93</accession>
<comment type="caution">
    <text evidence="1">The sequence shown here is derived from an EMBL/GenBank/DDBJ whole genome shotgun (WGS) entry which is preliminary data.</text>
</comment>
<proteinExistence type="predicted"/>
<organism evidence="1 2">
    <name type="scientific">Natranaerovirga hydrolytica</name>
    <dbReference type="NCBI Taxonomy" id="680378"/>
    <lineage>
        <taxon>Bacteria</taxon>
        <taxon>Bacillati</taxon>
        <taxon>Bacillota</taxon>
        <taxon>Clostridia</taxon>
        <taxon>Lachnospirales</taxon>
        <taxon>Natranaerovirgaceae</taxon>
        <taxon>Natranaerovirga</taxon>
    </lineage>
</organism>
<name>A0A4R1MM93_9FIRM</name>
<protein>
    <submittedName>
        <fullName evidence="1">Uncharacterized protein</fullName>
    </submittedName>
</protein>
<keyword evidence="2" id="KW-1185">Reference proteome</keyword>
<dbReference type="RefSeq" id="WP_132282831.1">
    <property type="nucleotide sequence ID" value="NZ_SMGQ01000014.1"/>
</dbReference>
<dbReference type="Proteomes" id="UP000294545">
    <property type="component" value="Unassembled WGS sequence"/>
</dbReference>
<dbReference type="EMBL" id="SMGQ01000014">
    <property type="protein sequence ID" value="TCK92394.1"/>
    <property type="molecule type" value="Genomic_DNA"/>
</dbReference>
<evidence type="ECO:0000313" key="1">
    <source>
        <dbReference type="EMBL" id="TCK92394.1"/>
    </source>
</evidence>
<dbReference type="OrthoDB" id="9884041at2"/>
<reference evidence="1 2" key="1">
    <citation type="submission" date="2019-03" db="EMBL/GenBank/DDBJ databases">
        <title>Genomic Encyclopedia of Type Strains, Phase IV (KMG-IV): sequencing the most valuable type-strain genomes for metagenomic binning, comparative biology and taxonomic classification.</title>
        <authorList>
            <person name="Goeker M."/>
        </authorList>
    </citation>
    <scope>NUCLEOTIDE SEQUENCE [LARGE SCALE GENOMIC DNA]</scope>
    <source>
        <strain evidence="1 2">DSM 24176</strain>
    </source>
</reference>
<gene>
    <name evidence="1" type="ORF">EDC19_2129</name>
</gene>